<dbReference type="EMBL" id="OX365700">
    <property type="protein sequence ID" value="CAI4033228.1"/>
    <property type="molecule type" value="Genomic_DNA"/>
</dbReference>
<evidence type="ECO:0000313" key="1">
    <source>
        <dbReference type="EMBL" id="CAI4033228.1"/>
    </source>
</evidence>
<dbReference type="AlphaFoldDB" id="A0AA86TA61"/>
<organism evidence="1 2">
    <name type="scientific">Nitrospira tepida</name>
    <dbReference type="NCBI Taxonomy" id="2973512"/>
    <lineage>
        <taxon>Bacteria</taxon>
        <taxon>Pseudomonadati</taxon>
        <taxon>Nitrospirota</taxon>
        <taxon>Nitrospiria</taxon>
        <taxon>Nitrospirales</taxon>
        <taxon>Nitrospiraceae</taxon>
        <taxon>Nitrospira</taxon>
    </lineage>
</organism>
<evidence type="ECO:0000313" key="2">
    <source>
        <dbReference type="Proteomes" id="UP001179121"/>
    </source>
</evidence>
<proteinExistence type="predicted"/>
<protein>
    <submittedName>
        <fullName evidence="1">Uncharacterized protein</fullName>
    </submittedName>
</protein>
<dbReference type="KEGG" id="nti:DNFV4_03662"/>
<sequence>MPLDPDSQIKRKILRLLQDRGGTWGHQEWRQIDSGPFRLDQHMAELVREGSVQDDEVGQHYRLTESGKKKLASLEESVEG</sequence>
<dbReference type="Gene3D" id="1.10.10.10">
    <property type="entry name" value="Winged helix-like DNA-binding domain superfamily/Winged helix DNA-binding domain"/>
    <property type="match status" value="1"/>
</dbReference>
<gene>
    <name evidence="1" type="ORF">DNFV4_03662</name>
</gene>
<dbReference type="InterPro" id="IPR036388">
    <property type="entry name" value="WH-like_DNA-bd_sf"/>
</dbReference>
<keyword evidence="2" id="KW-1185">Reference proteome</keyword>
<name>A0AA86TA61_9BACT</name>
<dbReference type="Proteomes" id="UP001179121">
    <property type="component" value="Chromosome"/>
</dbReference>
<accession>A0AA86TA61</accession>
<reference evidence="1" key="1">
    <citation type="submission" date="2022-10" db="EMBL/GenBank/DDBJ databases">
        <authorList>
            <person name="Koch H."/>
        </authorList>
    </citation>
    <scope>NUCLEOTIDE SEQUENCE</scope>
    <source>
        <strain evidence="1">DNF</strain>
    </source>
</reference>